<keyword evidence="4" id="KW-0408">Iron</keyword>
<evidence type="ECO:0000313" key="8">
    <source>
        <dbReference type="Proteomes" id="UP000238308"/>
    </source>
</evidence>
<dbReference type="SUPFAM" id="SSF102114">
    <property type="entry name" value="Radical SAM enzymes"/>
    <property type="match status" value="1"/>
</dbReference>
<keyword evidence="5" id="KW-0411">Iron-sulfur</keyword>
<dbReference type="InterPro" id="IPR058240">
    <property type="entry name" value="rSAM_sf"/>
</dbReference>
<evidence type="ECO:0000256" key="3">
    <source>
        <dbReference type="ARBA" id="ARBA00022723"/>
    </source>
</evidence>
<dbReference type="SFLD" id="SFLDS00029">
    <property type="entry name" value="Radical_SAM"/>
    <property type="match status" value="1"/>
</dbReference>
<evidence type="ECO:0000256" key="1">
    <source>
        <dbReference type="ARBA" id="ARBA00001966"/>
    </source>
</evidence>
<accession>A0A2T0XIA1</accession>
<sequence length="442" mass="49567">MSNKHQILPKLKNKKVIIWGARMTGIGAHRFLAAHNIPIEFFIDSDLAFQNNKVLNLEVVVPTDVKEKLDSNAQYVILVAVSLKEEEIKRIIDKLGLDGVVEVISFRDNENPYFTVDILSSCNLRCASCPHSIEDHDVPRGSMSLETFKEVFDKILADAPSISHISLYSWGEPLIHPHVAEIVEYVHAKNVAVALSSNLSIKFEDRIERLISMSPDYLKISVSGYYPTAYNNTHAGGDINLVKSNLYRLRYLLDKYSSNTVVDINYHLYRDNSGQNLLKFKELAQELNFIFSETYALVMPLERVLSHLEGAPDFQTKRLESNLLVTIDEGIAVSSIGATASTECPFRENQININADLTVPVCCTVFERGENVVAQNFLNASLSEIASAKSKVELCTKCTSLKLPEYNMGYNRAEWLKLAQSKTLNDVGSKSAPKVIRLLNDH</sequence>
<dbReference type="Proteomes" id="UP000238308">
    <property type="component" value="Unassembled WGS sequence"/>
</dbReference>
<dbReference type="EMBL" id="PVTV01000012">
    <property type="protein sequence ID" value="PRY98666.1"/>
    <property type="molecule type" value="Genomic_DNA"/>
</dbReference>
<dbReference type="OrthoDB" id="5414041at2"/>
<protein>
    <submittedName>
        <fullName evidence="7">MoaA/NifB/PqqE/SkfB family radical SAM enzyme</fullName>
    </submittedName>
</protein>
<reference evidence="7 8" key="1">
    <citation type="submission" date="2018-03" db="EMBL/GenBank/DDBJ databases">
        <title>Genomic Encyclopedia of Type Strains, Phase III (KMG-III): the genomes of soil and plant-associated and newly described type strains.</title>
        <authorList>
            <person name="Whitman W."/>
        </authorList>
    </citation>
    <scope>NUCLEOTIDE SEQUENCE [LARGE SCALE GENOMIC DNA]</scope>
    <source>
        <strain evidence="7 8">MWH-P2sevCIIIb</strain>
    </source>
</reference>
<evidence type="ECO:0000313" key="7">
    <source>
        <dbReference type="EMBL" id="PRY98666.1"/>
    </source>
</evidence>
<dbReference type="InterPro" id="IPR007197">
    <property type="entry name" value="rSAM"/>
</dbReference>
<dbReference type="RefSeq" id="WP_106227347.1">
    <property type="nucleotide sequence ID" value="NZ_PVTV01000012.1"/>
</dbReference>
<dbReference type="GO" id="GO:0046872">
    <property type="term" value="F:metal ion binding"/>
    <property type="evidence" value="ECO:0007669"/>
    <property type="project" value="UniProtKB-KW"/>
</dbReference>
<dbReference type="AlphaFoldDB" id="A0A2T0XIA1"/>
<dbReference type="PANTHER" id="PTHR11228">
    <property type="entry name" value="RADICAL SAM DOMAIN PROTEIN"/>
    <property type="match status" value="1"/>
</dbReference>
<dbReference type="SUPFAM" id="SSF53335">
    <property type="entry name" value="S-adenosyl-L-methionine-dependent methyltransferases"/>
    <property type="match status" value="1"/>
</dbReference>
<evidence type="ECO:0000256" key="5">
    <source>
        <dbReference type="ARBA" id="ARBA00023014"/>
    </source>
</evidence>
<comment type="cofactor">
    <cofactor evidence="1">
        <name>[4Fe-4S] cluster</name>
        <dbReference type="ChEBI" id="CHEBI:49883"/>
    </cofactor>
</comment>
<dbReference type="InterPro" id="IPR013785">
    <property type="entry name" value="Aldolase_TIM"/>
</dbReference>
<keyword evidence="3" id="KW-0479">Metal-binding</keyword>
<dbReference type="GO" id="GO:0051536">
    <property type="term" value="F:iron-sulfur cluster binding"/>
    <property type="evidence" value="ECO:0007669"/>
    <property type="project" value="UniProtKB-KW"/>
</dbReference>
<dbReference type="CDD" id="cd01335">
    <property type="entry name" value="Radical_SAM"/>
    <property type="match status" value="1"/>
</dbReference>
<gene>
    <name evidence="7" type="ORF">BCM14_1499</name>
</gene>
<dbReference type="GO" id="GO:0003824">
    <property type="term" value="F:catalytic activity"/>
    <property type="evidence" value="ECO:0007669"/>
    <property type="project" value="InterPro"/>
</dbReference>
<dbReference type="Pfam" id="PF04055">
    <property type="entry name" value="Radical_SAM"/>
    <property type="match status" value="1"/>
</dbReference>
<feature type="domain" description="Radical SAM core" evidence="6">
    <location>
        <begin position="121"/>
        <end position="252"/>
    </location>
</feature>
<proteinExistence type="predicted"/>
<keyword evidence="8" id="KW-1185">Reference proteome</keyword>
<comment type="caution">
    <text evidence="7">The sequence shown here is derived from an EMBL/GenBank/DDBJ whole genome shotgun (WGS) entry which is preliminary data.</text>
</comment>
<name>A0A2T0XIA1_9BURK</name>
<dbReference type="Gene3D" id="3.20.20.70">
    <property type="entry name" value="Aldolase class I"/>
    <property type="match status" value="1"/>
</dbReference>
<dbReference type="InterPro" id="IPR029063">
    <property type="entry name" value="SAM-dependent_MTases_sf"/>
</dbReference>
<organism evidence="7 8">
    <name type="scientific">Jezberella montanilacus</name>
    <dbReference type="NCBI Taxonomy" id="323426"/>
    <lineage>
        <taxon>Bacteria</taxon>
        <taxon>Pseudomonadati</taxon>
        <taxon>Pseudomonadota</taxon>
        <taxon>Betaproteobacteria</taxon>
        <taxon>Burkholderiales</taxon>
        <taxon>Alcaligenaceae</taxon>
        <taxon>Jezberella</taxon>
    </lineage>
</organism>
<dbReference type="PANTHER" id="PTHR11228:SF34">
    <property type="entry name" value="TUNGSTEN-CONTAINING ALDEHYDE FERREDOXIN OXIDOREDUCTASE COFACTOR MODIFYING PROTEIN"/>
    <property type="match status" value="1"/>
</dbReference>
<evidence type="ECO:0000256" key="2">
    <source>
        <dbReference type="ARBA" id="ARBA00022691"/>
    </source>
</evidence>
<dbReference type="SFLD" id="SFLDG01067">
    <property type="entry name" value="SPASM/twitch_domain_containing"/>
    <property type="match status" value="1"/>
</dbReference>
<dbReference type="InterPro" id="IPR050377">
    <property type="entry name" value="Radical_SAM_PqqE_MftC-like"/>
</dbReference>
<keyword evidence="2" id="KW-0949">S-adenosyl-L-methionine</keyword>
<evidence type="ECO:0000259" key="6">
    <source>
        <dbReference type="Pfam" id="PF04055"/>
    </source>
</evidence>
<evidence type="ECO:0000256" key="4">
    <source>
        <dbReference type="ARBA" id="ARBA00023004"/>
    </source>
</evidence>